<keyword evidence="2" id="KW-0596">Phosphopantetheine</keyword>
<dbReference type="SUPFAM" id="SSF51735">
    <property type="entry name" value="NAD(P)-binding Rossmann-fold domains"/>
    <property type="match status" value="1"/>
</dbReference>
<dbReference type="PROSITE" id="PS50075">
    <property type="entry name" value="CARRIER"/>
    <property type="match status" value="1"/>
</dbReference>
<dbReference type="GO" id="GO:0004312">
    <property type="term" value="F:fatty acid synthase activity"/>
    <property type="evidence" value="ECO:0007669"/>
    <property type="project" value="TreeGrafter"/>
</dbReference>
<evidence type="ECO:0000259" key="4">
    <source>
        <dbReference type="PROSITE" id="PS50075"/>
    </source>
</evidence>
<dbReference type="Pfam" id="PF08659">
    <property type="entry name" value="KR"/>
    <property type="match status" value="1"/>
</dbReference>
<dbReference type="EMBL" id="CAJNOK010003036">
    <property type="protein sequence ID" value="CAF0885328.1"/>
    <property type="molecule type" value="Genomic_DNA"/>
</dbReference>
<dbReference type="Proteomes" id="UP000681722">
    <property type="component" value="Unassembled WGS sequence"/>
</dbReference>
<dbReference type="PANTHER" id="PTHR43775">
    <property type="entry name" value="FATTY ACID SYNTHASE"/>
    <property type="match status" value="1"/>
</dbReference>
<keyword evidence="9" id="KW-1185">Reference proteome</keyword>
<name>A0A814HNT2_9BILA</name>
<dbReference type="EMBL" id="CAJOBA010003037">
    <property type="protein sequence ID" value="CAF3668393.1"/>
    <property type="molecule type" value="Genomic_DNA"/>
</dbReference>
<dbReference type="PANTHER" id="PTHR43775:SF37">
    <property type="entry name" value="SI:DKEY-61P9.11"/>
    <property type="match status" value="1"/>
</dbReference>
<organism evidence="6 9">
    <name type="scientific">Didymodactylos carnosus</name>
    <dbReference type="NCBI Taxonomy" id="1234261"/>
    <lineage>
        <taxon>Eukaryota</taxon>
        <taxon>Metazoa</taxon>
        <taxon>Spiralia</taxon>
        <taxon>Gnathifera</taxon>
        <taxon>Rotifera</taxon>
        <taxon>Eurotatoria</taxon>
        <taxon>Bdelloidea</taxon>
        <taxon>Philodinida</taxon>
        <taxon>Philodinidae</taxon>
        <taxon>Didymodactylos</taxon>
    </lineage>
</organism>
<gene>
    <name evidence="6" type="ORF">GPM918_LOCUS14323</name>
    <name evidence="5" type="ORF">OVA965_LOCUS8839</name>
    <name evidence="8" type="ORF">SRO942_LOCUS14323</name>
    <name evidence="7" type="ORF">TMI583_LOCUS8835</name>
</gene>
<dbReference type="GO" id="GO:0006633">
    <property type="term" value="P:fatty acid biosynthetic process"/>
    <property type="evidence" value="ECO:0007669"/>
    <property type="project" value="TreeGrafter"/>
</dbReference>
<dbReference type="SUPFAM" id="SSF47336">
    <property type="entry name" value="ACP-like"/>
    <property type="match status" value="1"/>
</dbReference>
<dbReference type="EMBL" id="CAJNOQ010003434">
    <property type="protein sequence ID" value="CAF1012136.1"/>
    <property type="molecule type" value="Genomic_DNA"/>
</dbReference>
<evidence type="ECO:0000256" key="1">
    <source>
        <dbReference type="ARBA" id="ARBA00012480"/>
    </source>
</evidence>
<dbReference type="EMBL" id="CAJOBC010003434">
    <property type="protein sequence ID" value="CAF3783499.1"/>
    <property type="molecule type" value="Genomic_DNA"/>
</dbReference>
<dbReference type="SMART" id="SM00822">
    <property type="entry name" value="PKS_KR"/>
    <property type="match status" value="1"/>
</dbReference>
<dbReference type="Pfam" id="PF00975">
    <property type="entry name" value="Thioesterase"/>
    <property type="match status" value="1"/>
</dbReference>
<dbReference type="GO" id="GO:0031177">
    <property type="term" value="F:phosphopantetheine binding"/>
    <property type="evidence" value="ECO:0007669"/>
    <property type="project" value="InterPro"/>
</dbReference>
<dbReference type="InterPro" id="IPR009081">
    <property type="entry name" value="PP-bd_ACP"/>
</dbReference>
<evidence type="ECO:0000313" key="9">
    <source>
        <dbReference type="Proteomes" id="UP000663829"/>
    </source>
</evidence>
<sequence>MFSDLVCNRGTVVISGGLGGVAIDMSRWMIKKRAVKRIVLLSRRNIEELKQNSSQLNDLMNLIQIAKRHNASVEVMKADVTELDQVVEVIRRINENSKYPVRGIIHSAMVLHDCLLATMTQEMLSKVMQPKVCGAWNLHYATKILSCPISFFIMLSSIRNHMSDVGQSNYTAGNNFLDAIAHWRFNCKNLPALSVSLPAISGAGYIHKNPGDLVQTLQSKGIFLMPAVYVFKMIEQLHFIQQQQRIIKTDFSSPIMFVLNWKPLLSSSTNFSSRLISIAKEYMNSKEVQEEEAIIGHINNVKNQSSSLLSTLDIDIDTITNKIRLSISKLFGALSVDRVDLDKPLIHQGMDSLVAVEICNWLGKEMSVTGPLVELLQGMSINELASYVRAKLHSRQTNVNVELNNNKINESLGIETDNDNDTNSLFNVENNDIIESQTRHTGTSLIIPLHHSSFRQLLFCIHDMIGRPQTFNQLALKISQVYQNESPSIFAFRASGYESDEPYIQSVEMIAEEYILQMKRMQPTGPYNLVGYSFGGLIAYEMARQLYNYHGETVRSLILIDPPVPANENLTIPTGITENQYWSFGALGFIYSYLMLKENSFYHSMDEIMKSKVSEQQQKDIEQEMMPKALQALKQRFYPLKDNDVDSSGNQQHSTTEKMFQIIKTQYKAINHYTYSSAIDLNRSEIGKNAIMFTLNENNNSNSSNAKTNVHLNRQFSAGRNENIEQKHQLWENLLPNLKIEVVPGSHYTVLQPPFVDLIVQKLITLNIL</sequence>
<dbReference type="Gene3D" id="3.40.50.720">
    <property type="entry name" value="NAD(P)-binding Rossmann-like Domain"/>
    <property type="match status" value="1"/>
</dbReference>
<dbReference type="SMART" id="SM00823">
    <property type="entry name" value="PKS_PP"/>
    <property type="match status" value="1"/>
</dbReference>
<evidence type="ECO:0000313" key="7">
    <source>
        <dbReference type="EMBL" id="CAF3668393.1"/>
    </source>
</evidence>
<evidence type="ECO:0000313" key="8">
    <source>
        <dbReference type="EMBL" id="CAF3783499.1"/>
    </source>
</evidence>
<dbReference type="InterPro" id="IPR036291">
    <property type="entry name" value="NAD(P)-bd_dom_sf"/>
</dbReference>
<dbReference type="InterPro" id="IPR001031">
    <property type="entry name" value="Thioesterase"/>
</dbReference>
<feature type="domain" description="Carrier" evidence="4">
    <location>
        <begin position="317"/>
        <end position="392"/>
    </location>
</feature>
<evidence type="ECO:0000256" key="2">
    <source>
        <dbReference type="ARBA" id="ARBA00022450"/>
    </source>
</evidence>
<keyword evidence="3" id="KW-0597">Phosphoprotein</keyword>
<dbReference type="Proteomes" id="UP000677228">
    <property type="component" value="Unassembled WGS sequence"/>
</dbReference>
<evidence type="ECO:0000313" key="6">
    <source>
        <dbReference type="EMBL" id="CAF1012136.1"/>
    </source>
</evidence>
<dbReference type="Gene3D" id="1.10.1200.10">
    <property type="entry name" value="ACP-like"/>
    <property type="match status" value="1"/>
</dbReference>
<evidence type="ECO:0000313" key="5">
    <source>
        <dbReference type="EMBL" id="CAF0885328.1"/>
    </source>
</evidence>
<dbReference type="EC" id="3.1.2.14" evidence="1"/>
<dbReference type="AlphaFoldDB" id="A0A814HNT2"/>
<dbReference type="InterPro" id="IPR050091">
    <property type="entry name" value="PKS_NRPS_Biosynth_Enz"/>
</dbReference>
<dbReference type="SUPFAM" id="SSF53474">
    <property type="entry name" value="alpha/beta-Hydrolases"/>
    <property type="match status" value="1"/>
</dbReference>
<dbReference type="OrthoDB" id="329835at2759"/>
<dbReference type="Proteomes" id="UP000663829">
    <property type="component" value="Unassembled WGS sequence"/>
</dbReference>
<dbReference type="InterPro" id="IPR036736">
    <property type="entry name" value="ACP-like_sf"/>
</dbReference>
<protein>
    <recommendedName>
        <fullName evidence="1">oleoyl-[acyl-carrier-protein] hydrolase</fullName>
        <ecNumber evidence="1">3.1.2.14</ecNumber>
    </recommendedName>
</protein>
<dbReference type="GO" id="GO:0016297">
    <property type="term" value="F:fatty acyl-[ACP] hydrolase activity"/>
    <property type="evidence" value="ECO:0007669"/>
    <property type="project" value="UniProtKB-EC"/>
</dbReference>
<evidence type="ECO:0000256" key="3">
    <source>
        <dbReference type="ARBA" id="ARBA00022553"/>
    </source>
</evidence>
<dbReference type="InterPro" id="IPR029058">
    <property type="entry name" value="AB_hydrolase_fold"/>
</dbReference>
<proteinExistence type="predicted"/>
<reference evidence="6" key="1">
    <citation type="submission" date="2021-02" db="EMBL/GenBank/DDBJ databases">
        <authorList>
            <person name="Nowell W R."/>
        </authorList>
    </citation>
    <scope>NUCLEOTIDE SEQUENCE</scope>
</reference>
<dbReference type="InterPro" id="IPR020806">
    <property type="entry name" value="PKS_PP-bd"/>
</dbReference>
<accession>A0A814HNT2</accession>
<dbReference type="Gene3D" id="3.40.50.1820">
    <property type="entry name" value="alpha/beta hydrolase"/>
    <property type="match status" value="1"/>
</dbReference>
<dbReference type="Pfam" id="PF23297">
    <property type="entry name" value="ACP_SdgA_C"/>
    <property type="match status" value="1"/>
</dbReference>
<dbReference type="Proteomes" id="UP000682733">
    <property type="component" value="Unassembled WGS sequence"/>
</dbReference>
<dbReference type="InterPro" id="IPR013968">
    <property type="entry name" value="PKS_KR"/>
</dbReference>
<comment type="caution">
    <text evidence="6">The sequence shown here is derived from an EMBL/GenBank/DDBJ whole genome shotgun (WGS) entry which is preliminary data.</text>
</comment>
<dbReference type="InterPro" id="IPR057326">
    <property type="entry name" value="KR_dom"/>
</dbReference>